<dbReference type="Proteomes" id="UP000279098">
    <property type="component" value="Genome"/>
</dbReference>
<accession>A0A3G2KAB8</accession>
<organism evidence="1 2">
    <name type="scientific">Microbacterium phage Brahms</name>
    <dbReference type="NCBI Taxonomy" id="2419973"/>
    <lineage>
        <taxon>Viruses</taxon>
        <taxon>Duplodnaviria</taxon>
        <taxon>Heunggongvirae</taxon>
        <taxon>Uroviricota</taxon>
        <taxon>Caudoviricetes</taxon>
        <taxon>Armstrongvirus</taxon>
        <taxon>Armstrongvirus armstrong</taxon>
    </lineage>
</organism>
<protein>
    <submittedName>
        <fullName evidence="1">Uncharacterized protein</fullName>
    </submittedName>
</protein>
<gene>
    <name evidence="1" type="primary">47</name>
    <name evidence="1" type="ORF">PBI_BRAHMS_47</name>
</gene>
<sequence length="151" mass="16613">MNNNNNRIEFDVDGFTVSALLHTSTPWVRNLTKTRIYVGGEESVDFTEAYALQKANAEAYGSPFYGKGEFPAEDKLFASLNRQVVKNQKAVVEELRMTSEELDDILAAAGKLTFSRTAGCGCGCSSGFVPQHMAYIENRAIESLFITKKAA</sequence>
<evidence type="ECO:0000313" key="2">
    <source>
        <dbReference type="Proteomes" id="UP000279098"/>
    </source>
</evidence>
<evidence type="ECO:0000313" key="1">
    <source>
        <dbReference type="EMBL" id="AYN55918.1"/>
    </source>
</evidence>
<dbReference type="EMBL" id="MH834602">
    <property type="protein sequence ID" value="AYN55918.1"/>
    <property type="molecule type" value="Genomic_DNA"/>
</dbReference>
<reference evidence="1 2" key="1">
    <citation type="submission" date="2018-09" db="EMBL/GenBank/DDBJ databases">
        <authorList>
            <person name="Fryberger R.B."/>
            <person name="Stoner T.H."/>
            <person name="Garlena R.A."/>
            <person name="Russell D.A."/>
            <person name="Pope W.H."/>
            <person name="Jacobs-Sera D."/>
            <person name="Hatfull G.F."/>
        </authorList>
    </citation>
    <scope>NUCLEOTIDE SEQUENCE [LARGE SCALE GENOMIC DNA]</scope>
</reference>
<name>A0A3G2KAB8_9CAUD</name>
<proteinExistence type="predicted"/>